<evidence type="ECO:0000256" key="2">
    <source>
        <dbReference type="ARBA" id="ARBA00022475"/>
    </source>
</evidence>
<keyword evidence="2" id="KW-1003">Cell membrane</keyword>
<dbReference type="SUPFAM" id="SSF53649">
    <property type="entry name" value="Alkaline phosphatase-like"/>
    <property type="match status" value="1"/>
</dbReference>
<sequence length="601" mass="70399">MQIALRALLLFMYFLILSFVFKLVFLYKNDVLFVNDSLISILSSMRFDIQIYAYCFSVFYIFALINKYLANAFYYVLSFVCLAINLAFFVYFNIYHQNFGVELFLFKNEEIFALIKSGLKSNYGVVSSIILFFILMIVNIYILNSVNKIKIKTSVLKNILSFIFYAFFMMFCINQQFSFKADFIQRRIIASENEIVNISVFGHFIGFINAIEQIRKQTNIDWDSFKLDSPKKVACEFFNINPCTGKIDLKKYLHKVKQDDEYFKAQKIYYIISESLSDWVMQDRFNDIFTDIHTLAKEGAYISALHNAPATKQSLEVQILNTYNTTDDTAAKYAKIKKHFFSLNDNLKNLHLSSAFFMGGHDNWGNIANLTRLSNFNANFYAPQIRAVFKDDSINSEWGVFDDVLFKYVALKDYDFNVIMSTTNHPAYNLEFQKRKLFSLPFEKAEKLSKKYKNELLTIYWYQKVLVDFIKEQSNKYPDALFVITGDHYGRYNIDDSLDLKITHTVPIIMYSKNHKIYPICKITKHIDIGASIINLIAPKNYEYYSFGIPCFSLKEQDVKSYEQIGFNASFKNDKFINDELRQKQAQALSWYLIFKGNIIE</sequence>
<evidence type="ECO:0000256" key="1">
    <source>
        <dbReference type="ARBA" id="ARBA00004651"/>
    </source>
</evidence>
<feature type="domain" description="Sulfatase N-terminal" evidence="7">
    <location>
        <begin position="268"/>
        <end position="536"/>
    </location>
</feature>
<feature type="transmembrane region" description="Helical" evidence="6">
    <location>
        <begin position="155"/>
        <end position="177"/>
    </location>
</feature>
<feature type="transmembrane region" description="Helical" evidence="6">
    <location>
        <begin position="72"/>
        <end position="94"/>
    </location>
</feature>
<feature type="transmembrane region" description="Helical" evidence="6">
    <location>
        <begin position="7"/>
        <end position="27"/>
    </location>
</feature>
<accession>A0ABS7WRG6</accession>
<dbReference type="Proteomes" id="UP000786183">
    <property type="component" value="Unassembled WGS sequence"/>
</dbReference>
<gene>
    <name evidence="8" type="ORF">AVCANL283_00540</name>
</gene>
<evidence type="ECO:0000256" key="3">
    <source>
        <dbReference type="ARBA" id="ARBA00022692"/>
    </source>
</evidence>
<evidence type="ECO:0000313" key="9">
    <source>
        <dbReference type="Proteomes" id="UP000786183"/>
    </source>
</evidence>
<keyword evidence="3 6" id="KW-0812">Transmembrane</keyword>
<reference evidence="8 9" key="1">
    <citation type="submission" date="2020-07" db="EMBL/GenBank/DDBJ databases">
        <title>Transfer of Campylobacter canadensis to the novel genus Avispirillum gen. nov., that also includes two novel species recovered from migratory waterfowl: Avispirillum anseris sp. nov. and Avispirillum brantae sp. nov.</title>
        <authorList>
            <person name="Miller W.G."/>
            <person name="Chapman M.H."/>
            <person name="Yee E."/>
            <person name="Inglis G.D."/>
        </authorList>
    </citation>
    <scope>NUCLEOTIDE SEQUENCE [LARGE SCALE GENOMIC DNA]</scope>
    <source>
        <strain evidence="8 9">L283</strain>
    </source>
</reference>
<dbReference type="EMBL" id="JACGBB010000001">
    <property type="protein sequence ID" value="MBZ7986600.1"/>
    <property type="molecule type" value="Genomic_DNA"/>
</dbReference>
<comment type="caution">
    <text evidence="8">The sequence shown here is derived from an EMBL/GenBank/DDBJ whole genome shotgun (WGS) entry which is preliminary data.</text>
</comment>
<organism evidence="8 9">
    <name type="scientific">Campylobacter canadensis</name>
    <dbReference type="NCBI Taxonomy" id="449520"/>
    <lineage>
        <taxon>Bacteria</taxon>
        <taxon>Pseudomonadati</taxon>
        <taxon>Campylobacterota</taxon>
        <taxon>Epsilonproteobacteria</taxon>
        <taxon>Campylobacterales</taxon>
        <taxon>Campylobacteraceae</taxon>
        <taxon>Campylobacter</taxon>
    </lineage>
</organism>
<evidence type="ECO:0000313" key="8">
    <source>
        <dbReference type="EMBL" id="MBZ7986600.1"/>
    </source>
</evidence>
<keyword evidence="5 6" id="KW-0472">Membrane</keyword>
<evidence type="ECO:0000256" key="6">
    <source>
        <dbReference type="SAM" id="Phobius"/>
    </source>
</evidence>
<evidence type="ECO:0000256" key="4">
    <source>
        <dbReference type="ARBA" id="ARBA00022989"/>
    </source>
</evidence>
<dbReference type="Gene3D" id="3.40.720.10">
    <property type="entry name" value="Alkaline Phosphatase, subunit A"/>
    <property type="match status" value="1"/>
</dbReference>
<dbReference type="PANTHER" id="PTHR47371:SF3">
    <property type="entry name" value="PHOSPHOGLYCEROL TRANSFERASE I"/>
    <property type="match status" value="1"/>
</dbReference>
<dbReference type="InterPro" id="IPR017850">
    <property type="entry name" value="Alkaline_phosphatase_core_sf"/>
</dbReference>
<keyword evidence="9" id="KW-1185">Reference proteome</keyword>
<dbReference type="PANTHER" id="PTHR47371">
    <property type="entry name" value="LIPOTEICHOIC ACID SYNTHASE"/>
    <property type="match status" value="1"/>
</dbReference>
<feature type="transmembrane region" description="Helical" evidence="6">
    <location>
        <begin position="123"/>
        <end position="143"/>
    </location>
</feature>
<evidence type="ECO:0000259" key="7">
    <source>
        <dbReference type="Pfam" id="PF00884"/>
    </source>
</evidence>
<dbReference type="RefSeq" id="WP_224325077.1">
    <property type="nucleotide sequence ID" value="NZ_JACGBB010000001.1"/>
</dbReference>
<name>A0ABS7WRG6_9BACT</name>
<protein>
    <recommendedName>
        <fullName evidence="7">Sulfatase N-terminal domain-containing protein</fullName>
    </recommendedName>
</protein>
<dbReference type="InterPro" id="IPR000917">
    <property type="entry name" value="Sulfatase_N"/>
</dbReference>
<feature type="transmembrane region" description="Helical" evidence="6">
    <location>
        <begin position="47"/>
        <end position="65"/>
    </location>
</feature>
<dbReference type="Pfam" id="PF00884">
    <property type="entry name" value="Sulfatase"/>
    <property type="match status" value="1"/>
</dbReference>
<dbReference type="InterPro" id="IPR050448">
    <property type="entry name" value="OpgB/LTA_synthase_biosynth"/>
</dbReference>
<proteinExistence type="predicted"/>
<evidence type="ECO:0000256" key="5">
    <source>
        <dbReference type="ARBA" id="ARBA00023136"/>
    </source>
</evidence>
<comment type="subcellular location">
    <subcellularLocation>
        <location evidence="1">Cell membrane</location>
        <topology evidence="1">Multi-pass membrane protein</topology>
    </subcellularLocation>
</comment>
<keyword evidence="4 6" id="KW-1133">Transmembrane helix</keyword>